<sequence length="228" mass="26729">MTAKTNPAPVMVQEINSDDLTKVRSYHRKPRLMHKRIKERERMIKKHNQSIDRSHFPAVEIDLDSDNFYKEYGDLFVSAKHGSQLVINFTAHIPDSNGVINTRQLKYQMGTPIVVKESGHLRYRCLVTEHYSLLSRRSKANYSGYTLEESRKVIDANSVYPYLSNDRRELIDELERRKYYARCRYLVECAKIDLKERGISEGEINRIVKALKEGYAFAYEDLNPENLH</sequence>
<protein>
    <submittedName>
        <fullName evidence="1">Uncharacterized protein</fullName>
    </submittedName>
</protein>
<dbReference type="AlphaFoldDB" id="A0A3A1YK84"/>
<dbReference type="OrthoDB" id="5673888at2"/>
<gene>
    <name evidence="1" type="ORF">CKF59_01780</name>
</gene>
<organism evidence="1 2">
    <name type="scientific">Psittacicella gerlachiana</name>
    <dbReference type="NCBI Taxonomy" id="2028574"/>
    <lineage>
        <taxon>Bacteria</taxon>
        <taxon>Pseudomonadati</taxon>
        <taxon>Pseudomonadota</taxon>
        <taxon>Gammaproteobacteria</taxon>
        <taxon>Pasteurellales</taxon>
        <taxon>Psittacicellaceae</taxon>
        <taxon>Psittacicella</taxon>
    </lineage>
</organism>
<reference evidence="1 2" key="1">
    <citation type="submission" date="2017-08" db="EMBL/GenBank/DDBJ databases">
        <title>Reclassification of Bisgaard taxon 37 and 44.</title>
        <authorList>
            <person name="Christensen H."/>
        </authorList>
    </citation>
    <scope>NUCLEOTIDE SEQUENCE [LARGE SCALE GENOMIC DNA]</scope>
    <source>
        <strain evidence="1 2">EEAB3T1</strain>
    </source>
</reference>
<accession>A0A3A1YK84</accession>
<evidence type="ECO:0000313" key="2">
    <source>
        <dbReference type="Proteomes" id="UP000265964"/>
    </source>
</evidence>
<comment type="caution">
    <text evidence="1">The sequence shown here is derived from an EMBL/GenBank/DDBJ whole genome shotgun (WGS) entry which is preliminary data.</text>
</comment>
<dbReference type="Proteomes" id="UP000265964">
    <property type="component" value="Unassembled WGS sequence"/>
</dbReference>
<keyword evidence="2" id="KW-1185">Reference proteome</keyword>
<dbReference type="RefSeq" id="WP_119534273.1">
    <property type="nucleotide sequence ID" value="NZ_NRJF01000043.1"/>
</dbReference>
<proteinExistence type="predicted"/>
<dbReference type="EMBL" id="NRJF01000043">
    <property type="protein sequence ID" value="RIY37450.1"/>
    <property type="molecule type" value="Genomic_DNA"/>
</dbReference>
<name>A0A3A1YK84_9GAMM</name>
<evidence type="ECO:0000313" key="1">
    <source>
        <dbReference type="EMBL" id="RIY37450.1"/>
    </source>
</evidence>